<dbReference type="SUPFAM" id="SSF49503">
    <property type="entry name" value="Cupredoxins"/>
    <property type="match status" value="2"/>
</dbReference>
<gene>
    <name evidence="6" type="ORF">G7Y89_g4490</name>
</gene>
<reference evidence="6 7" key="1">
    <citation type="submission" date="2020-03" db="EMBL/GenBank/DDBJ databases">
        <title>Draft Genome Sequence of Cudoniella acicularis.</title>
        <authorList>
            <person name="Buettner E."/>
            <person name="Kellner H."/>
        </authorList>
    </citation>
    <scope>NUCLEOTIDE SEQUENCE [LARGE SCALE GENOMIC DNA]</scope>
    <source>
        <strain evidence="6 7">DSM 108380</strain>
    </source>
</reference>
<proteinExistence type="inferred from homology"/>
<keyword evidence="7" id="KW-1185">Reference proteome</keyword>
<evidence type="ECO:0000256" key="1">
    <source>
        <dbReference type="ARBA" id="ARBA00010609"/>
    </source>
</evidence>
<dbReference type="InterPro" id="IPR001117">
    <property type="entry name" value="Cu-oxidase_2nd"/>
</dbReference>
<evidence type="ECO:0000313" key="7">
    <source>
        <dbReference type="Proteomes" id="UP000566819"/>
    </source>
</evidence>
<dbReference type="InterPro" id="IPR045087">
    <property type="entry name" value="Cu-oxidase_fam"/>
</dbReference>
<dbReference type="Gene3D" id="2.60.40.420">
    <property type="entry name" value="Cupredoxins - blue copper proteins"/>
    <property type="match status" value="2"/>
</dbReference>
<dbReference type="FunFam" id="2.60.40.420:FF:000045">
    <property type="entry name" value="Laccase 2"/>
    <property type="match status" value="1"/>
</dbReference>
<dbReference type="EMBL" id="JAAMPI010000245">
    <property type="protein sequence ID" value="KAF4633618.1"/>
    <property type="molecule type" value="Genomic_DNA"/>
</dbReference>
<dbReference type="OrthoDB" id="2121828at2759"/>
<evidence type="ECO:0000259" key="5">
    <source>
        <dbReference type="Pfam" id="PF07732"/>
    </source>
</evidence>
<evidence type="ECO:0000259" key="4">
    <source>
        <dbReference type="Pfam" id="PF00394"/>
    </source>
</evidence>
<comment type="caution">
    <text evidence="6">The sequence shown here is derived from an EMBL/GenBank/DDBJ whole genome shotgun (WGS) entry which is preliminary data.</text>
</comment>
<dbReference type="PANTHER" id="PTHR11709">
    <property type="entry name" value="MULTI-COPPER OXIDASE"/>
    <property type="match status" value="1"/>
</dbReference>
<accession>A0A8H4RQS4</accession>
<dbReference type="Proteomes" id="UP000566819">
    <property type="component" value="Unassembled WGS sequence"/>
</dbReference>
<dbReference type="InterPro" id="IPR008972">
    <property type="entry name" value="Cupredoxin"/>
</dbReference>
<sequence length="333" mass="36083">MSETAQIPEDAKQNDPAPEIGKTPRTSLIIIGSALLLDPSKYALDMNWDITAVPTTRIYNFTISEISGAPDVINGKFPTPLRRVNEGDRVLVSVTNQLANATTLHWHGLYQNGTNWKDGTSGVTQNQVDIVVSIALPTVLTADTIADSTQAFFSVTQNSRYRLRLINTGAFGKFQFSVGNHSLLVIEADPAVVLPVAVHRLPIHVAQRYSVILTTNQTSGNYWMRAQLNDHCFSGTNPALDTNIRALISYTNSTSEPTASVDWSNALDLVCKDLSLSSLVLTTVEAAPSADSLYVITVSFQIGAYALDKIYVNSTTWTPATTPTLNQAVAGLK</sequence>
<protein>
    <recommendedName>
        <fullName evidence="8">Plastocyanin-like domain-containing protein</fullName>
    </recommendedName>
</protein>
<organism evidence="6 7">
    <name type="scientific">Cudoniella acicularis</name>
    <dbReference type="NCBI Taxonomy" id="354080"/>
    <lineage>
        <taxon>Eukaryota</taxon>
        <taxon>Fungi</taxon>
        <taxon>Dikarya</taxon>
        <taxon>Ascomycota</taxon>
        <taxon>Pezizomycotina</taxon>
        <taxon>Leotiomycetes</taxon>
        <taxon>Helotiales</taxon>
        <taxon>Tricladiaceae</taxon>
        <taxon>Cudoniella</taxon>
    </lineage>
</organism>
<dbReference type="AlphaFoldDB" id="A0A8H4RQS4"/>
<dbReference type="GO" id="GO:0016491">
    <property type="term" value="F:oxidoreductase activity"/>
    <property type="evidence" value="ECO:0007669"/>
    <property type="project" value="TreeGrafter"/>
</dbReference>
<evidence type="ECO:0000256" key="2">
    <source>
        <dbReference type="ARBA" id="ARBA00023008"/>
    </source>
</evidence>
<comment type="similarity">
    <text evidence="1">Belongs to the multicopper oxidase family.</text>
</comment>
<dbReference type="Pfam" id="PF07732">
    <property type="entry name" value="Cu-oxidase_3"/>
    <property type="match status" value="1"/>
</dbReference>
<evidence type="ECO:0008006" key="8">
    <source>
        <dbReference type="Google" id="ProtNLM"/>
    </source>
</evidence>
<keyword evidence="2" id="KW-0186">Copper</keyword>
<dbReference type="PANTHER" id="PTHR11709:SF414">
    <property type="entry name" value="ADR239WP"/>
    <property type="match status" value="1"/>
</dbReference>
<evidence type="ECO:0000313" key="6">
    <source>
        <dbReference type="EMBL" id="KAF4633618.1"/>
    </source>
</evidence>
<feature type="region of interest" description="Disordered" evidence="3">
    <location>
        <begin position="1"/>
        <end position="23"/>
    </location>
</feature>
<name>A0A8H4RQS4_9HELO</name>
<dbReference type="InterPro" id="IPR011707">
    <property type="entry name" value="Cu-oxidase-like_N"/>
</dbReference>
<dbReference type="GO" id="GO:0005507">
    <property type="term" value="F:copper ion binding"/>
    <property type="evidence" value="ECO:0007669"/>
    <property type="project" value="InterPro"/>
</dbReference>
<dbReference type="Pfam" id="PF00394">
    <property type="entry name" value="Cu-oxidase"/>
    <property type="match status" value="1"/>
</dbReference>
<feature type="domain" description="Plastocyanin-like" evidence="5">
    <location>
        <begin position="72"/>
        <end position="128"/>
    </location>
</feature>
<feature type="domain" description="Plastocyanin-like" evidence="4">
    <location>
        <begin position="147"/>
        <end position="252"/>
    </location>
</feature>
<evidence type="ECO:0000256" key="3">
    <source>
        <dbReference type="SAM" id="MobiDB-lite"/>
    </source>
</evidence>